<evidence type="ECO:0000256" key="1">
    <source>
        <dbReference type="ARBA" id="ARBA00006395"/>
    </source>
</evidence>
<protein>
    <recommendedName>
        <fullName evidence="2">RecQ-mediated genome instability protein 1</fullName>
    </recommendedName>
</protein>
<dbReference type="InterPro" id="IPR013894">
    <property type="entry name" value="RMI1_OB"/>
</dbReference>
<dbReference type="InterPro" id="IPR049363">
    <property type="entry name" value="RMI1_N"/>
</dbReference>
<dbReference type="GO" id="GO:0031422">
    <property type="term" value="C:RecQ family helicase-topoisomerase III complex"/>
    <property type="evidence" value="ECO:0007669"/>
    <property type="project" value="TreeGrafter"/>
</dbReference>
<evidence type="ECO:0000313" key="6">
    <source>
        <dbReference type="EMBL" id="ORX66744.1"/>
    </source>
</evidence>
<dbReference type="Pfam" id="PF08585">
    <property type="entry name" value="RMI1_N_C"/>
    <property type="match status" value="1"/>
</dbReference>
<dbReference type="Pfam" id="PF21000">
    <property type="entry name" value="RMI1_N_N"/>
    <property type="match status" value="1"/>
</dbReference>
<sequence length="232" mass="25807">MIDRASVTDAIKRRYGVQLNPSWLTHCLHHINNDMAGTSNLHIEAQIRLVVEQLLNSEIGESCQATLSADLQARQFLNPPGAFLQIQEIMDIGVSKFAMLEAVRAKEDYEVRGMRPSYLPPLDEDEEANTGEAAEPVEPVDQEPKLPRGMLKLMLTDGRTRFSAVEMAKIEQLHVELPIGTKVMVSGGKLMPLGVFQLELGCVKVLGGAPPQYAQFTLKQRLEKILHPEGQR</sequence>
<reference evidence="6 7" key="1">
    <citation type="submission" date="2016-07" db="EMBL/GenBank/DDBJ databases">
        <title>Pervasive Adenine N6-methylation of Active Genes in Fungi.</title>
        <authorList>
            <consortium name="DOE Joint Genome Institute"/>
            <person name="Mondo S.J."/>
            <person name="Dannebaum R.O."/>
            <person name="Kuo R.C."/>
            <person name="Labutti K."/>
            <person name="Haridas S."/>
            <person name="Kuo A."/>
            <person name="Salamov A."/>
            <person name="Ahrendt S.R."/>
            <person name="Lipzen A."/>
            <person name="Sullivan W."/>
            <person name="Andreopoulos W.B."/>
            <person name="Clum A."/>
            <person name="Lindquist E."/>
            <person name="Daum C."/>
            <person name="Ramamoorthy G.K."/>
            <person name="Gryganskyi A."/>
            <person name="Culley D."/>
            <person name="Magnuson J.K."/>
            <person name="James T.Y."/>
            <person name="O'Malley M.A."/>
            <person name="Stajich J.E."/>
            <person name="Spatafora J.W."/>
            <person name="Visel A."/>
            <person name="Grigoriev I.V."/>
        </authorList>
    </citation>
    <scope>NUCLEOTIDE SEQUENCE [LARGE SCALE GENOMIC DNA]</scope>
    <source>
        <strain evidence="6 7">ATCC 12442</strain>
    </source>
</reference>
<dbReference type="PANTHER" id="PTHR14790:SF15">
    <property type="entry name" value="RECQ-MEDIATED GENOME INSTABILITY PROTEIN 1"/>
    <property type="match status" value="1"/>
</dbReference>
<dbReference type="GO" id="GO:0000712">
    <property type="term" value="P:resolution of meiotic recombination intermediates"/>
    <property type="evidence" value="ECO:0007669"/>
    <property type="project" value="TreeGrafter"/>
</dbReference>
<dbReference type="GeneID" id="63805076"/>
<evidence type="ECO:0000313" key="7">
    <source>
        <dbReference type="Proteomes" id="UP000193922"/>
    </source>
</evidence>
<comment type="similarity">
    <text evidence="1">Belongs to the RMI1 family.</text>
</comment>
<keyword evidence="7" id="KW-1185">Reference proteome</keyword>
<evidence type="ECO:0000256" key="3">
    <source>
        <dbReference type="SAM" id="MobiDB-lite"/>
    </source>
</evidence>
<dbReference type="RefSeq" id="XP_040740703.1">
    <property type="nucleotide sequence ID" value="XM_040888428.1"/>
</dbReference>
<accession>A0A1Y1W0U3</accession>
<proteinExistence type="inferred from homology"/>
<feature type="region of interest" description="Disordered" evidence="3">
    <location>
        <begin position="116"/>
        <end position="144"/>
    </location>
</feature>
<comment type="caution">
    <text evidence="6">The sequence shown here is derived from an EMBL/GenBank/DDBJ whole genome shotgun (WGS) entry which is preliminary data.</text>
</comment>
<dbReference type="SMART" id="SM01161">
    <property type="entry name" value="DUF1767"/>
    <property type="match status" value="1"/>
</dbReference>
<dbReference type="PANTHER" id="PTHR14790">
    <property type="entry name" value="RECQ-MEDIATED GENOME INSTABILITY PROTEIN 1 RMI1"/>
    <property type="match status" value="1"/>
</dbReference>
<name>A0A1Y1W0U3_9FUNG</name>
<dbReference type="GO" id="GO:0016604">
    <property type="term" value="C:nuclear body"/>
    <property type="evidence" value="ECO:0007669"/>
    <property type="project" value="TreeGrafter"/>
</dbReference>
<evidence type="ECO:0000259" key="4">
    <source>
        <dbReference type="Pfam" id="PF08585"/>
    </source>
</evidence>
<dbReference type="STRING" id="61395.A0A1Y1W0U3"/>
<evidence type="ECO:0000259" key="5">
    <source>
        <dbReference type="Pfam" id="PF21000"/>
    </source>
</evidence>
<dbReference type="AlphaFoldDB" id="A0A1Y1W0U3"/>
<dbReference type="InterPro" id="IPR042470">
    <property type="entry name" value="RMI1_N_C_sf"/>
</dbReference>
<dbReference type="OrthoDB" id="341511at2759"/>
<dbReference type="Gene3D" id="2.40.50.770">
    <property type="entry name" value="RecQ-mediated genome instability protein Rmi1, C-terminal domain"/>
    <property type="match status" value="1"/>
</dbReference>
<evidence type="ECO:0000256" key="2">
    <source>
        <dbReference type="ARBA" id="ARBA00018987"/>
    </source>
</evidence>
<gene>
    <name evidence="6" type="ORF">DL89DRAFT_269780</name>
</gene>
<dbReference type="EMBL" id="MCFD01000014">
    <property type="protein sequence ID" value="ORX66744.1"/>
    <property type="molecule type" value="Genomic_DNA"/>
</dbReference>
<feature type="domain" description="RMI1 N-terminal" evidence="5">
    <location>
        <begin position="12"/>
        <end position="59"/>
    </location>
</feature>
<dbReference type="Proteomes" id="UP000193922">
    <property type="component" value="Unassembled WGS sequence"/>
</dbReference>
<organism evidence="6 7">
    <name type="scientific">Linderina pennispora</name>
    <dbReference type="NCBI Taxonomy" id="61395"/>
    <lineage>
        <taxon>Eukaryota</taxon>
        <taxon>Fungi</taxon>
        <taxon>Fungi incertae sedis</taxon>
        <taxon>Zoopagomycota</taxon>
        <taxon>Kickxellomycotina</taxon>
        <taxon>Kickxellomycetes</taxon>
        <taxon>Kickxellales</taxon>
        <taxon>Kickxellaceae</taxon>
        <taxon>Linderina</taxon>
    </lineage>
</organism>
<dbReference type="GO" id="GO:0000724">
    <property type="term" value="P:double-strand break repair via homologous recombination"/>
    <property type="evidence" value="ECO:0007669"/>
    <property type="project" value="TreeGrafter"/>
</dbReference>
<feature type="domain" description="RecQ mediated genome instability protein 1 OB-fold" evidence="4">
    <location>
        <begin position="77"/>
        <end position="213"/>
    </location>
</feature>